<dbReference type="Proteomes" id="UP000017836">
    <property type="component" value="Unassembled WGS sequence"/>
</dbReference>
<dbReference type="HOGENOM" id="CLU_1715682_0_0_1"/>
<name>W1PFZ0_AMBTC</name>
<evidence type="ECO:0000256" key="1">
    <source>
        <dbReference type="SAM" id="MobiDB-lite"/>
    </source>
</evidence>
<proteinExistence type="predicted"/>
<dbReference type="EMBL" id="KI393866">
    <property type="protein sequence ID" value="ERN06868.1"/>
    <property type="molecule type" value="Genomic_DNA"/>
</dbReference>
<dbReference type="AlphaFoldDB" id="W1PFZ0"/>
<sequence>MAEAGGVPKQKVDEEEDGDDALQKKSRISGSKKEEDQAKNQVQHDRLHSKLEDFMKRNEWLLFQWEREEATGLIDQARRDAELLGLIRSLQLQHQRLLSKLKDITKRNKWLLRQWEQEEATGAGRNDQPDI</sequence>
<evidence type="ECO:0000313" key="2">
    <source>
        <dbReference type="EMBL" id="ERN06868.1"/>
    </source>
</evidence>
<feature type="compositionally biased region" description="Basic and acidic residues" evidence="1">
    <location>
        <begin position="31"/>
        <end position="49"/>
    </location>
</feature>
<keyword evidence="3" id="KW-1185">Reference proteome</keyword>
<accession>W1PFZ0</accession>
<dbReference type="Gramene" id="ERN06868">
    <property type="protein sequence ID" value="ERN06868"/>
    <property type="gene ID" value="AMTR_s00005p00245750"/>
</dbReference>
<feature type="region of interest" description="Disordered" evidence="1">
    <location>
        <begin position="1"/>
        <end position="49"/>
    </location>
</feature>
<evidence type="ECO:0000313" key="3">
    <source>
        <dbReference type="Proteomes" id="UP000017836"/>
    </source>
</evidence>
<protein>
    <submittedName>
        <fullName evidence="2">Uncharacterized protein</fullName>
    </submittedName>
</protein>
<gene>
    <name evidence="2" type="ORF">AMTR_s00005p00245750</name>
</gene>
<reference evidence="3" key="1">
    <citation type="journal article" date="2013" name="Science">
        <title>The Amborella genome and the evolution of flowering plants.</title>
        <authorList>
            <consortium name="Amborella Genome Project"/>
        </authorList>
    </citation>
    <scope>NUCLEOTIDE SEQUENCE [LARGE SCALE GENOMIC DNA]</scope>
</reference>
<organism evidence="2 3">
    <name type="scientific">Amborella trichopoda</name>
    <dbReference type="NCBI Taxonomy" id="13333"/>
    <lineage>
        <taxon>Eukaryota</taxon>
        <taxon>Viridiplantae</taxon>
        <taxon>Streptophyta</taxon>
        <taxon>Embryophyta</taxon>
        <taxon>Tracheophyta</taxon>
        <taxon>Spermatophyta</taxon>
        <taxon>Magnoliopsida</taxon>
        <taxon>Amborellales</taxon>
        <taxon>Amborellaceae</taxon>
        <taxon>Amborella</taxon>
    </lineage>
</organism>